<accession>U5C8I5</accession>
<dbReference type="Proteomes" id="UP000016843">
    <property type="component" value="Unassembled WGS sequence"/>
</dbReference>
<dbReference type="EMBL" id="AWXR01000004">
    <property type="protein sequence ID" value="ERM84507.1"/>
    <property type="molecule type" value="Genomic_DNA"/>
</dbReference>
<evidence type="ECO:0000313" key="1">
    <source>
        <dbReference type="EMBL" id="ERM84507.1"/>
    </source>
</evidence>
<proteinExistence type="predicted"/>
<name>U5C8I5_9BACT</name>
<evidence type="ECO:0000313" key="2">
    <source>
        <dbReference type="Proteomes" id="UP000016843"/>
    </source>
</evidence>
<sequence length="31" mass="3688">MGSKLQENQTIWRIRSGPENGEVKHRTKMIY</sequence>
<keyword evidence="2" id="KW-1185">Reference proteome</keyword>
<dbReference type="AlphaFoldDB" id="U5C8I5"/>
<comment type="caution">
    <text evidence="1">The sequence shown here is derived from an EMBL/GenBank/DDBJ whole genome shotgun (WGS) entry which is preliminary data.</text>
</comment>
<organism evidence="1 2">
    <name type="scientific">Rhodonellum psychrophilum GCM71 = DSM 17998</name>
    <dbReference type="NCBI Taxonomy" id="1123057"/>
    <lineage>
        <taxon>Bacteria</taxon>
        <taxon>Pseudomonadati</taxon>
        <taxon>Bacteroidota</taxon>
        <taxon>Cytophagia</taxon>
        <taxon>Cytophagales</taxon>
        <taxon>Cytophagaceae</taxon>
        <taxon>Rhodonellum</taxon>
    </lineage>
</organism>
<reference evidence="1 2" key="1">
    <citation type="journal article" date="2013" name="Genome Announc.">
        <title>Draft Genome Sequence of the Psychrophilic and Alkaliphilic Rhodonellum psychrophilum Strain GCM71T.</title>
        <authorList>
            <person name="Hauptmann A.L."/>
            <person name="Glaring M.A."/>
            <person name="Hallin P.F."/>
            <person name="Prieme A."/>
            <person name="Stougaard P."/>
        </authorList>
    </citation>
    <scope>NUCLEOTIDE SEQUENCE [LARGE SCALE GENOMIC DNA]</scope>
    <source>
        <strain evidence="1 2">GCM71</strain>
    </source>
</reference>
<gene>
    <name evidence="1" type="ORF">P872_25460</name>
</gene>
<protein>
    <submittedName>
        <fullName evidence="1">Uncharacterized protein</fullName>
    </submittedName>
</protein>